<dbReference type="EMBL" id="RPFW01000005">
    <property type="protein sequence ID" value="TVZ02445.1"/>
    <property type="molecule type" value="Genomic_DNA"/>
</dbReference>
<dbReference type="SUPFAM" id="SSF52096">
    <property type="entry name" value="ClpP/crotonase"/>
    <property type="match status" value="1"/>
</dbReference>
<dbReference type="OrthoDB" id="5174409at2"/>
<dbReference type="InterPro" id="IPR029045">
    <property type="entry name" value="ClpP/crotonase-like_dom_sf"/>
</dbReference>
<accession>A0A6P2BWC4</accession>
<dbReference type="Proteomes" id="UP000460272">
    <property type="component" value="Unassembled WGS sequence"/>
</dbReference>
<organism evidence="2 3">
    <name type="scientific">Trebonia kvetii</name>
    <dbReference type="NCBI Taxonomy" id="2480626"/>
    <lineage>
        <taxon>Bacteria</taxon>
        <taxon>Bacillati</taxon>
        <taxon>Actinomycetota</taxon>
        <taxon>Actinomycetes</taxon>
        <taxon>Streptosporangiales</taxon>
        <taxon>Treboniaceae</taxon>
        <taxon>Trebonia</taxon>
    </lineage>
</organism>
<dbReference type="PANTHER" id="PTHR11941">
    <property type="entry name" value="ENOYL-COA HYDRATASE-RELATED"/>
    <property type="match status" value="1"/>
</dbReference>
<dbReference type="PANTHER" id="PTHR11941:SF54">
    <property type="entry name" value="ENOYL-COA HYDRATASE, MITOCHONDRIAL"/>
    <property type="match status" value="1"/>
</dbReference>
<dbReference type="InterPro" id="IPR001753">
    <property type="entry name" value="Enoyl-CoA_hydra/iso"/>
</dbReference>
<name>A0A6P2BWC4_9ACTN</name>
<evidence type="ECO:0000256" key="1">
    <source>
        <dbReference type="SAM" id="MobiDB-lite"/>
    </source>
</evidence>
<sequence>MTEPTDFRRSEDNGVLTITFTRDDKLNAVSPAMIDGLRAAVDDLGDRDDLKVLVLAAEGRYFTAGIDLRDSGAGGRRGYAPDGSFSPRRLRRGYRSFHLLMDELEAIEKPSVIAVHARCLGVGLEIGASCDFRLAAEGASFALPELPNLAVIPGSGGISRVTRLVGPHWGKWLAFGEEVSAELALTMGLVHAVYPAESFRERVTAFARKLAALPSEAAGVTKTAVDIAASVDRGTARDFDRYANTILLTSDEHRAKLEAFKSRKRPPAGAAPGDQAE</sequence>
<feature type="region of interest" description="Disordered" evidence="1">
    <location>
        <begin position="258"/>
        <end position="277"/>
    </location>
</feature>
<proteinExistence type="predicted"/>
<gene>
    <name evidence="2" type="ORF">EAS64_26990</name>
</gene>
<dbReference type="AlphaFoldDB" id="A0A6P2BWC4"/>
<dbReference type="RefSeq" id="WP_145857458.1">
    <property type="nucleotide sequence ID" value="NZ_RPFW01000005.1"/>
</dbReference>
<dbReference type="GO" id="GO:0016853">
    <property type="term" value="F:isomerase activity"/>
    <property type="evidence" value="ECO:0007669"/>
    <property type="project" value="UniProtKB-KW"/>
</dbReference>
<evidence type="ECO:0000313" key="3">
    <source>
        <dbReference type="Proteomes" id="UP000460272"/>
    </source>
</evidence>
<evidence type="ECO:0000313" key="2">
    <source>
        <dbReference type="EMBL" id="TVZ02445.1"/>
    </source>
</evidence>
<keyword evidence="2" id="KW-0413">Isomerase</keyword>
<dbReference type="Pfam" id="PF00378">
    <property type="entry name" value="ECH_1"/>
    <property type="match status" value="1"/>
</dbReference>
<keyword evidence="3" id="KW-1185">Reference proteome</keyword>
<reference evidence="2 3" key="1">
    <citation type="submission" date="2018-11" db="EMBL/GenBank/DDBJ databases">
        <title>Trebonia kvetii gen.nov., sp.nov., a novel acidophilic actinobacterium, and proposal of the new actinobacterial family Treboniaceae fam. nov.</title>
        <authorList>
            <person name="Rapoport D."/>
            <person name="Sagova-Mareckova M."/>
            <person name="Sedlacek I."/>
            <person name="Provaznik J."/>
            <person name="Kralova S."/>
            <person name="Pavlinic D."/>
            <person name="Benes V."/>
            <person name="Kopecky J."/>
        </authorList>
    </citation>
    <scope>NUCLEOTIDE SEQUENCE [LARGE SCALE GENOMIC DNA]</scope>
    <source>
        <strain evidence="2 3">15Tr583</strain>
    </source>
</reference>
<dbReference type="GO" id="GO:0006635">
    <property type="term" value="P:fatty acid beta-oxidation"/>
    <property type="evidence" value="ECO:0007669"/>
    <property type="project" value="TreeGrafter"/>
</dbReference>
<dbReference type="Gene3D" id="3.90.226.10">
    <property type="entry name" value="2-enoyl-CoA Hydratase, Chain A, domain 1"/>
    <property type="match status" value="1"/>
</dbReference>
<dbReference type="CDD" id="cd06558">
    <property type="entry name" value="crotonase-like"/>
    <property type="match status" value="1"/>
</dbReference>
<comment type="caution">
    <text evidence="2">The sequence shown here is derived from an EMBL/GenBank/DDBJ whole genome shotgun (WGS) entry which is preliminary data.</text>
</comment>
<protein>
    <submittedName>
        <fullName evidence="2">Enoyl-CoA hydratase/isomerase family protein</fullName>
    </submittedName>
</protein>